<evidence type="ECO:0000256" key="1">
    <source>
        <dbReference type="ARBA" id="ARBA00023015"/>
    </source>
</evidence>
<accession>A0ABW4FR91</accession>
<keyword evidence="1" id="KW-0805">Transcription regulation</keyword>
<dbReference type="Gene3D" id="1.10.10.60">
    <property type="entry name" value="Homeodomain-like"/>
    <property type="match status" value="1"/>
</dbReference>
<keyword evidence="8" id="KW-1185">Reference proteome</keyword>
<dbReference type="PANTHER" id="PTHR30055">
    <property type="entry name" value="HTH-TYPE TRANSCRIPTIONAL REGULATOR RUTR"/>
    <property type="match status" value="1"/>
</dbReference>
<reference evidence="8" key="1">
    <citation type="journal article" date="2019" name="Int. J. Syst. Evol. Microbiol.">
        <title>The Global Catalogue of Microorganisms (GCM) 10K type strain sequencing project: providing services to taxonomists for standard genome sequencing and annotation.</title>
        <authorList>
            <consortium name="The Broad Institute Genomics Platform"/>
            <consortium name="The Broad Institute Genome Sequencing Center for Infectious Disease"/>
            <person name="Wu L."/>
            <person name="Ma J."/>
        </authorList>
    </citation>
    <scope>NUCLEOTIDE SEQUENCE [LARGE SCALE GENOMIC DNA]</scope>
    <source>
        <strain evidence="8">JCM 12165</strain>
    </source>
</reference>
<dbReference type="EMBL" id="JBHUCP010000023">
    <property type="protein sequence ID" value="MFD1532984.1"/>
    <property type="molecule type" value="Genomic_DNA"/>
</dbReference>
<dbReference type="Pfam" id="PF00440">
    <property type="entry name" value="TetR_N"/>
    <property type="match status" value="1"/>
</dbReference>
<dbReference type="PANTHER" id="PTHR30055:SF151">
    <property type="entry name" value="TRANSCRIPTIONAL REGULATORY PROTEIN"/>
    <property type="match status" value="1"/>
</dbReference>
<gene>
    <name evidence="7" type="ORF">ACFSCY_26520</name>
</gene>
<keyword evidence="2 4" id="KW-0238">DNA-binding</keyword>
<organism evidence="7 8">
    <name type="scientific">Pseudonocardia aurantiaca</name>
    <dbReference type="NCBI Taxonomy" id="75290"/>
    <lineage>
        <taxon>Bacteria</taxon>
        <taxon>Bacillati</taxon>
        <taxon>Actinomycetota</taxon>
        <taxon>Actinomycetes</taxon>
        <taxon>Pseudonocardiales</taxon>
        <taxon>Pseudonocardiaceae</taxon>
        <taxon>Pseudonocardia</taxon>
    </lineage>
</organism>
<dbReference type="InterPro" id="IPR009057">
    <property type="entry name" value="Homeodomain-like_sf"/>
</dbReference>
<proteinExistence type="predicted"/>
<evidence type="ECO:0000313" key="7">
    <source>
        <dbReference type="EMBL" id="MFD1532984.1"/>
    </source>
</evidence>
<dbReference type="InterPro" id="IPR050109">
    <property type="entry name" value="HTH-type_TetR-like_transc_reg"/>
</dbReference>
<feature type="region of interest" description="Disordered" evidence="5">
    <location>
        <begin position="1"/>
        <end position="33"/>
    </location>
</feature>
<dbReference type="InterPro" id="IPR036271">
    <property type="entry name" value="Tet_transcr_reg_TetR-rel_C_sf"/>
</dbReference>
<dbReference type="InterPro" id="IPR004111">
    <property type="entry name" value="Repressor_TetR_C"/>
</dbReference>
<evidence type="ECO:0000256" key="3">
    <source>
        <dbReference type="ARBA" id="ARBA00023163"/>
    </source>
</evidence>
<evidence type="ECO:0000259" key="6">
    <source>
        <dbReference type="PROSITE" id="PS50977"/>
    </source>
</evidence>
<dbReference type="RefSeq" id="WP_343983062.1">
    <property type="nucleotide sequence ID" value="NZ_BAAAJG010000016.1"/>
</dbReference>
<name>A0ABW4FR91_9PSEU</name>
<comment type="caution">
    <text evidence="7">The sequence shown here is derived from an EMBL/GenBank/DDBJ whole genome shotgun (WGS) entry which is preliminary data.</text>
</comment>
<dbReference type="Pfam" id="PF02909">
    <property type="entry name" value="TetR_C_1"/>
    <property type="match status" value="1"/>
</dbReference>
<dbReference type="SUPFAM" id="SSF46689">
    <property type="entry name" value="Homeodomain-like"/>
    <property type="match status" value="1"/>
</dbReference>
<evidence type="ECO:0000256" key="5">
    <source>
        <dbReference type="SAM" id="MobiDB-lite"/>
    </source>
</evidence>
<sequence length="261" mass="28578">MPRDDDTGGHGREGVRRSLQLMWGTPEESTRGPKPALTVERIVRAAIDMADAEGLTALSMRRIATALGAGAMSLYRYVPNKGVLIDLMVDEVYREDVTAADAVRGDWRERLEAFARQEWALYLRHPWMLQVPQGRPMLGPNSMATTDISLRAVDDIGFTEDEMLAAVVTVSAFVSGLAKMIIEGMQASERTGIADDEWWEIQGEFVGPAVVAGKLPMLTKVGEAGAFNSMFDNFEFGLRCVLDGLGAQIAARRATAADREQ</sequence>
<dbReference type="Proteomes" id="UP001597145">
    <property type="component" value="Unassembled WGS sequence"/>
</dbReference>
<protein>
    <submittedName>
        <fullName evidence="7">TetR/AcrR family transcriptional regulator</fullName>
    </submittedName>
</protein>
<dbReference type="InterPro" id="IPR001647">
    <property type="entry name" value="HTH_TetR"/>
</dbReference>
<evidence type="ECO:0000256" key="2">
    <source>
        <dbReference type="ARBA" id="ARBA00023125"/>
    </source>
</evidence>
<evidence type="ECO:0000313" key="8">
    <source>
        <dbReference type="Proteomes" id="UP001597145"/>
    </source>
</evidence>
<evidence type="ECO:0000256" key="4">
    <source>
        <dbReference type="PROSITE-ProRule" id="PRU00335"/>
    </source>
</evidence>
<dbReference type="SUPFAM" id="SSF48498">
    <property type="entry name" value="Tetracyclin repressor-like, C-terminal domain"/>
    <property type="match status" value="1"/>
</dbReference>
<dbReference type="Gene3D" id="1.10.357.10">
    <property type="entry name" value="Tetracycline Repressor, domain 2"/>
    <property type="match status" value="1"/>
</dbReference>
<feature type="compositionally biased region" description="Basic and acidic residues" evidence="5">
    <location>
        <begin position="1"/>
        <end position="16"/>
    </location>
</feature>
<feature type="DNA-binding region" description="H-T-H motif" evidence="4">
    <location>
        <begin position="59"/>
        <end position="78"/>
    </location>
</feature>
<keyword evidence="3" id="KW-0804">Transcription</keyword>
<dbReference type="PROSITE" id="PS50977">
    <property type="entry name" value="HTH_TETR_2"/>
    <property type="match status" value="1"/>
</dbReference>
<feature type="domain" description="HTH tetR-type" evidence="6">
    <location>
        <begin position="36"/>
        <end position="96"/>
    </location>
</feature>